<evidence type="ECO:0000313" key="3">
    <source>
        <dbReference type="Proteomes" id="UP001501083"/>
    </source>
</evidence>
<organism evidence="2 3">
    <name type="scientific">Lysobacter panacisoli</name>
    <dbReference type="NCBI Taxonomy" id="1255263"/>
    <lineage>
        <taxon>Bacteria</taxon>
        <taxon>Pseudomonadati</taxon>
        <taxon>Pseudomonadota</taxon>
        <taxon>Gammaproteobacteria</taxon>
        <taxon>Lysobacterales</taxon>
        <taxon>Lysobacteraceae</taxon>
        <taxon>Lysobacter</taxon>
    </lineage>
</organism>
<reference evidence="3" key="1">
    <citation type="journal article" date="2019" name="Int. J. Syst. Evol. Microbiol.">
        <title>The Global Catalogue of Microorganisms (GCM) 10K type strain sequencing project: providing services to taxonomists for standard genome sequencing and annotation.</title>
        <authorList>
            <consortium name="The Broad Institute Genomics Platform"/>
            <consortium name="The Broad Institute Genome Sequencing Center for Infectious Disease"/>
            <person name="Wu L."/>
            <person name="Ma J."/>
        </authorList>
    </citation>
    <scope>NUCLEOTIDE SEQUENCE [LARGE SCALE GENOMIC DNA]</scope>
    <source>
        <strain evidence="3">JCM 19212</strain>
    </source>
</reference>
<dbReference type="InterPro" id="IPR015946">
    <property type="entry name" value="KH_dom-like_a/b"/>
</dbReference>
<sequence length="140" mass="14715">MNDQERKLLYTGRTHTVGGRDGGHAKSSDGVLEVGFSTPGTHGTGTNPEQLLAAGWSACFIGAMGIAARKMRVTLPPDTAIDAEVDLRLGDDGYSLAARLNITLPGLERDVAQALADAGHETCPYSKALKDSIDVTIHVV</sequence>
<dbReference type="InterPro" id="IPR003718">
    <property type="entry name" value="OsmC/Ohr_fam"/>
</dbReference>
<dbReference type="Gene3D" id="3.30.300.20">
    <property type="match status" value="1"/>
</dbReference>
<comment type="caution">
    <text evidence="2">The sequence shown here is derived from an EMBL/GenBank/DDBJ whole genome shotgun (WGS) entry which is preliminary data.</text>
</comment>
<proteinExistence type="inferred from homology"/>
<dbReference type="NCBIfam" id="TIGR03561">
    <property type="entry name" value="organ_hyd_perox"/>
    <property type="match status" value="1"/>
</dbReference>
<keyword evidence="3" id="KW-1185">Reference proteome</keyword>
<name>A0ABP9L935_9GAMM</name>
<gene>
    <name evidence="2" type="ORF">GCM10025759_15100</name>
</gene>
<dbReference type="EMBL" id="BAABKY010000002">
    <property type="protein sequence ID" value="GAA5073672.1"/>
    <property type="molecule type" value="Genomic_DNA"/>
</dbReference>
<evidence type="ECO:0000256" key="1">
    <source>
        <dbReference type="ARBA" id="ARBA00007378"/>
    </source>
</evidence>
<dbReference type="InterPro" id="IPR019953">
    <property type="entry name" value="OHR"/>
</dbReference>
<dbReference type="Proteomes" id="UP001501083">
    <property type="component" value="Unassembled WGS sequence"/>
</dbReference>
<dbReference type="PANTHER" id="PTHR33797">
    <property type="entry name" value="ORGANIC HYDROPEROXIDE RESISTANCE PROTEIN-LIKE"/>
    <property type="match status" value="1"/>
</dbReference>
<accession>A0ABP9L935</accession>
<dbReference type="InterPro" id="IPR036102">
    <property type="entry name" value="OsmC/Ohrsf"/>
</dbReference>
<dbReference type="Pfam" id="PF02566">
    <property type="entry name" value="OsmC"/>
    <property type="match status" value="1"/>
</dbReference>
<evidence type="ECO:0000313" key="2">
    <source>
        <dbReference type="EMBL" id="GAA5073672.1"/>
    </source>
</evidence>
<dbReference type="PANTHER" id="PTHR33797:SF2">
    <property type="entry name" value="ORGANIC HYDROPEROXIDE RESISTANCE PROTEIN-LIKE"/>
    <property type="match status" value="1"/>
</dbReference>
<dbReference type="SUPFAM" id="SSF82784">
    <property type="entry name" value="OsmC-like"/>
    <property type="match status" value="1"/>
</dbReference>
<protein>
    <submittedName>
        <fullName evidence="2">Organic hydroperoxide resistance protein</fullName>
    </submittedName>
</protein>
<comment type="similarity">
    <text evidence="1">Belongs to the OsmC/Ohr family.</text>
</comment>
<dbReference type="Gene3D" id="2.20.25.10">
    <property type="match status" value="1"/>
</dbReference>